<dbReference type="EMBL" id="FNMV01000004">
    <property type="protein sequence ID" value="SDW74708.1"/>
    <property type="molecule type" value="Genomic_DNA"/>
</dbReference>
<keyword evidence="2" id="KW-1185">Reference proteome</keyword>
<protein>
    <submittedName>
        <fullName evidence="1">Uncharacterized protein</fullName>
    </submittedName>
</protein>
<dbReference type="Proteomes" id="UP000198569">
    <property type="component" value="Unassembled WGS sequence"/>
</dbReference>
<sequence>MLQTYFKINKTNPKRTLNTAETDQKTKAIQD</sequence>
<name>A0A1H2W271_9FLAO</name>
<dbReference type="AlphaFoldDB" id="A0A1H2W271"/>
<evidence type="ECO:0000313" key="2">
    <source>
        <dbReference type="Proteomes" id="UP000198569"/>
    </source>
</evidence>
<dbReference type="STRING" id="229203.SAMN05444338_104212"/>
<evidence type="ECO:0000313" key="1">
    <source>
        <dbReference type="EMBL" id="SDW74708.1"/>
    </source>
</evidence>
<reference evidence="2" key="1">
    <citation type="submission" date="2016-10" db="EMBL/GenBank/DDBJ databases">
        <authorList>
            <person name="Varghese N."/>
            <person name="Submissions S."/>
        </authorList>
    </citation>
    <scope>NUCLEOTIDE SEQUENCE [LARGE SCALE GENOMIC DNA]</scope>
    <source>
        <strain evidence="2">DSM 15718</strain>
    </source>
</reference>
<proteinExistence type="predicted"/>
<accession>A0A1H2W271</accession>
<organism evidence="1 2">
    <name type="scientific">Flavobacterium degerlachei</name>
    <dbReference type="NCBI Taxonomy" id="229203"/>
    <lineage>
        <taxon>Bacteria</taxon>
        <taxon>Pseudomonadati</taxon>
        <taxon>Bacteroidota</taxon>
        <taxon>Flavobacteriia</taxon>
        <taxon>Flavobacteriales</taxon>
        <taxon>Flavobacteriaceae</taxon>
        <taxon>Flavobacterium</taxon>
    </lineage>
</organism>
<gene>
    <name evidence="1" type="ORF">SAMN05444338_104212</name>
</gene>